<dbReference type="EMBL" id="AP025592">
    <property type="protein sequence ID" value="BDG08892.1"/>
    <property type="molecule type" value="Genomic_DNA"/>
</dbReference>
<sequence>MSDLPDSALGYATVVTEFFLALRGTGLLVSPLDLSLVAEWEARGVPVPVVCRGLRRAAETSLERRRHAGPLRSIRACRQAVEDEWRAFREARVGDAPAPGEEAPAAQGRLAAARELLAERTRAAAPHLAQAYAAALAALAAPSLALPRCAGEGECLTEPAATGDRLADTEALIARADAALQSAYLRALPRAERAALGRRCALVAGARPPAVRRRAWRDTLASHLADQLRAAGLVPLRGSV</sequence>
<gene>
    <name evidence="1" type="ORF">AMPC_20050</name>
</gene>
<evidence type="ECO:0000313" key="2">
    <source>
        <dbReference type="Proteomes" id="UP001162734"/>
    </source>
</evidence>
<organism evidence="1 2">
    <name type="scientific">Anaeromyxobacter paludicola</name>
    <dbReference type="NCBI Taxonomy" id="2918171"/>
    <lineage>
        <taxon>Bacteria</taxon>
        <taxon>Pseudomonadati</taxon>
        <taxon>Myxococcota</taxon>
        <taxon>Myxococcia</taxon>
        <taxon>Myxococcales</taxon>
        <taxon>Cystobacterineae</taxon>
        <taxon>Anaeromyxobacteraceae</taxon>
        <taxon>Anaeromyxobacter</taxon>
    </lineage>
</organism>
<evidence type="ECO:0000313" key="1">
    <source>
        <dbReference type="EMBL" id="BDG08892.1"/>
    </source>
</evidence>
<dbReference type="Proteomes" id="UP001162734">
    <property type="component" value="Chromosome"/>
</dbReference>
<name>A0ABM7XAL3_9BACT</name>
<dbReference type="RefSeq" id="WP_248346192.1">
    <property type="nucleotide sequence ID" value="NZ_AP025592.1"/>
</dbReference>
<accession>A0ABM7XAL3</accession>
<protein>
    <submittedName>
        <fullName evidence="1">Uncharacterized protein</fullName>
    </submittedName>
</protein>
<proteinExistence type="predicted"/>
<keyword evidence="2" id="KW-1185">Reference proteome</keyword>
<reference evidence="2" key="1">
    <citation type="journal article" date="2022" name="Int. J. Syst. Evol. Microbiol.">
        <title>Anaeromyxobacter oryzae sp. nov., Anaeromyxobacter diazotrophicus sp. nov. and Anaeromyxobacter paludicola sp. nov., isolated from paddy soils.</title>
        <authorList>
            <person name="Itoh H."/>
            <person name="Xu Z."/>
            <person name="Mise K."/>
            <person name="Masuda Y."/>
            <person name="Ushijima N."/>
            <person name="Hayakawa C."/>
            <person name="Shiratori Y."/>
            <person name="Senoo K."/>
        </authorList>
    </citation>
    <scope>NUCLEOTIDE SEQUENCE [LARGE SCALE GENOMIC DNA]</scope>
    <source>
        <strain evidence="2">Red630</strain>
    </source>
</reference>